<dbReference type="InterPro" id="IPR036388">
    <property type="entry name" value="WH-like_DNA-bd_sf"/>
</dbReference>
<dbReference type="SUPFAM" id="SSF53067">
    <property type="entry name" value="Actin-like ATPase domain"/>
    <property type="match status" value="1"/>
</dbReference>
<dbReference type="Proteomes" id="UP000447876">
    <property type="component" value="Unassembled WGS sequence"/>
</dbReference>
<dbReference type="SUPFAM" id="SSF46785">
    <property type="entry name" value="Winged helix' DNA-binding domain"/>
    <property type="match status" value="1"/>
</dbReference>
<evidence type="ECO:0000256" key="1">
    <source>
        <dbReference type="ARBA" id="ARBA00002486"/>
    </source>
</evidence>
<keyword evidence="3" id="KW-0859">Xylose metabolism</keyword>
<sequence length="342" mass="37364">MQPVSYNTSQVKKMNVELVKNALKAQGTATKASIASLTGLSVATCGTILNELVAIGEVIEVKPDESSGGRPAMQYEYNADFGCVVCLLIKTEGGIHSIRYSIVNLVGDTVEDAILELKHIDVDVVDNLVGKLLNKHGHAQAIGIGVPGVAHSGVIGVCDVPDLAGKSLGPYLEEKYSIPVMIENDMNMTVYGFYHLQNFEEEKTFAVVTFPKNHFPGAGFIVNGQILSGNTKFAGEASFLPFGISREEQLLQLHTDEGFIRLAVQTLTSIIALINPVSIAITGDLPRETQLDKIYEGCLRHIPKEHMPTLFVKNDTNEEYMKGMVTETLESLAYRLRIIEKR</sequence>
<comment type="caution">
    <text evidence="4">The sequence shown here is derived from an EMBL/GenBank/DDBJ whole genome shotgun (WGS) entry which is preliminary data.</text>
</comment>
<keyword evidence="3" id="KW-0119">Carbohydrate metabolism</keyword>
<protein>
    <submittedName>
        <fullName evidence="4">ROK family protein</fullName>
    </submittedName>
</protein>
<dbReference type="PANTHER" id="PTHR18964:SF149">
    <property type="entry name" value="BIFUNCTIONAL UDP-N-ACETYLGLUCOSAMINE 2-EPIMERASE_N-ACETYLMANNOSAMINE KINASE"/>
    <property type="match status" value="1"/>
</dbReference>
<comment type="similarity">
    <text evidence="2">Belongs to the ROK (NagC/XylR) family.</text>
</comment>
<dbReference type="RefSeq" id="WP_330163389.1">
    <property type="nucleotide sequence ID" value="NZ_WNZW01000003.1"/>
</dbReference>
<dbReference type="Pfam" id="PF00480">
    <property type="entry name" value="ROK"/>
    <property type="match status" value="1"/>
</dbReference>
<dbReference type="InterPro" id="IPR036390">
    <property type="entry name" value="WH_DNA-bd_sf"/>
</dbReference>
<dbReference type="Gene3D" id="3.30.420.40">
    <property type="match status" value="2"/>
</dbReference>
<dbReference type="GO" id="GO:0042732">
    <property type="term" value="P:D-xylose metabolic process"/>
    <property type="evidence" value="ECO:0007669"/>
    <property type="project" value="UniProtKB-KW"/>
</dbReference>
<dbReference type="EMBL" id="WNZW01000003">
    <property type="protein sequence ID" value="MUG45863.1"/>
    <property type="molecule type" value="Genomic_DNA"/>
</dbReference>
<evidence type="ECO:0000313" key="5">
    <source>
        <dbReference type="Proteomes" id="UP000447876"/>
    </source>
</evidence>
<proteinExistence type="inferred from homology"/>
<evidence type="ECO:0000256" key="2">
    <source>
        <dbReference type="ARBA" id="ARBA00006479"/>
    </source>
</evidence>
<accession>A0A7X2Z2J0</accession>
<dbReference type="InterPro" id="IPR000600">
    <property type="entry name" value="ROK"/>
</dbReference>
<dbReference type="CDD" id="cd23763">
    <property type="entry name" value="ASKHA_ATPase_ROK"/>
    <property type="match status" value="1"/>
</dbReference>
<gene>
    <name evidence="4" type="ORF">GNP95_12765</name>
</gene>
<dbReference type="PANTHER" id="PTHR18964">
    <property type="entry name" value="ROK (REPRESSOR, ORF, KINASE) FAMILY"/>
    <property type="match status" value="1"/>
</dbReference>
<reference evidence="4 5" key="1">
    <citation type="submission" date="2019-11" db="EMBL/GenBank/DDBJ databases">
        <title>Draft genome sequences of five Paenibacillus species of dairy origin.</title>
        <authorList>
            <person name="Olajide A.M."/>
            <person name="Chen S."/>
            <person name="Lapointe G."/>
        </authorList>
    </citation>
    <scope>NUCLEOTIDE SEQUENCE [LARGE SCALE GENOMIC DNA]</scope>
    <source>
        <strain evidence="4 5">12CR55</strain>
    </source>
</reference>
<dbReference type="AlphaFoldDB" id="A0A7X2Z2J0"/>
<comment type="function">
    <text evidence="1">Transcriptional repressor of xylose-utilizing enzymes.</text>
</comment>
<evidence type="ECO:0000256" key="3">
    <source>
        <dbReference type="ARBA" id="ARBA00022629"/>
    </source>
</evidence>
<name>A0A7X2Z2J0_9BACL</name>
<dbReference type="Gene3D" id="1.10.10.10">
    <property type="entry name" value="Winged helix-like DNA-binding domain superfamily/Winged helix DNA-binding domain"/>
    <property type="match status" value="1"/>
</dbReference>
<dbReference type="InterPro" id="IPR043129">
    <property type="entry name" value="ATPase_NBD"/>
</dbReference>
<organism evidence="4 5">
    <name type="scientific">Paenibacillus woosongensis</name>
    <dbReference type="NCBI Taxonomy" id="307580"/>
    <lineage>
        <taxon>Bacteria</taxon>
        <taxon>Bacillati</taxon>
        <taxon>Bacillota</taxon>
        <taxon>Bacilli</taxon>
        <taxon>Bacillales</taxon>
        <taxon>Paenibacillaceae</taxon>
        <taxon>Paenibacillus</taxon>
    </lineage>
</organism>
<evidence type="ECO:0000313" key="4">
    <source>
        <dbReference type="EMBL" id="MUG45863.1"/>
    </source>
</evidence>